<protein>
    <recommendedName>
        <fullName evidence="3">Gag-Pol polyprotein</fullName>
    </recommendedName>
</protein>
<proteinExistence type="predicted"/>
<dbReference type="EMBL" id="BKCJ010004393">
    <property type="protein sequence ID" value="GEU60777.1"/>
    <property type="molecule type" value="Genomic_DNA"/>
</dbReference>
<evidence type="ECO:0000256" key="1">
    <source>
        <dbReference type="SAM" id="MobiDB-lite"/>
    </source>
</evidence>
<comment type="caution">
    <text evidence="2">The sequence shown here is derived from an EMBL/GenBank/DDBJ whole genome shotgun (WGS) entry which is preliminary data.</text>
</comment>
<feature type="compositionally biased region" description="Polar residues" evidence="1">
    <location>
        <begin position="162"/>
        <end position="176"/>
    </location>
</feature>
<organism evidence="2">
    <name type="scientific">Tanacetum cinerariifolium</name>
    <name type="common">Dalmatian daisy</name>
    <name type="synonym">Chrysanthemum cinerariifolium</name>
    <dbReference type="NCBI Taxonomy" id="118510"/>
    <lineage>
        <taxon>Eukaryota</taxon>
        <taxon>Viridiplantae</taxon>
        <taxon>Streptophyta</taxon>
        <taxon>Embryophyta</taxon>
        <taxon>Tracheophyta</taxon>
        <taxon>Spermatophyta</taxon>
        <taxon>Magnoliopsida</taxon>
        <taxon>eudicotyledons</taxon>
        <taxon>Gunneridae</taxon>
        <taxon>Pentapetalae</taxon>
        <taxon>asterids</taxon>
        <taxon>campanulids</taxon>
        <taxon>Asterales</taxon>
        <taxon>Asteraceae</taxon>
        <taxon>Asteroideae</taxon>
        <taxon>Anthemideae</taxon>
        <taxon>Anthemidinae</taxon>
        <taxon>Tanacetum</taxon>
    </lineage>
</organism>
<dbReference type="AlphaFoldDB" id="A0A6L2LIE6"/>
<evidence type="ECO:0008006" key="3">
    <source>
        <dbReference type="Google" id="ProtNLM"/>
    </source>
</evidence>
<gene>
    <name evidence="2" type="ORF">Tci_032755</name>
</gene>
<reference evidence="2" key="1">
    <citation type="journal article" date="2019" name="Sci. Rep.">
        <title>Draft genome of Tanacetum cinerariifolium, the natural source of mosquito coil.</title>
        <authorList>
            <person name="Yamashiro T."/>
            <person name="Shiraishi A."/>
            <person name="Satake H."/>
            <person name="Nakayama K."/>
        </authorList>
    </citation>
    <scope>NUCLEOTIDE SEQUENCE</scope>
</reference>
<evidence type="ECO:0000313" key="2">
    <source>
        <dbReference type="EMBL" id="GEU60777.1"/>
    </source>
</evidence>
<sequence length="176" mass="20097">MDQYNVYPIPISTNTKFLNTLQSEWSKYVTMIRQKKLKEIDYDVLFDTLSQFEPHVNASKAKKAVRNHDPLALVTHSNVHSSQSHLSPSYSHSTQPYYVTHPSSVIDYKEYYQGDAQEDELTTNQEVIQDGRSDIQSKNDGYAGNGNRNARRQNKNQATNAGNSQVQQIDETNQIV</sequence>
<feature type="region of interest" description="Disordered" evidence="1">
    <location>
        <begin position="130"/>
        <end position="176"/>
    </location>
</feature>
<name>A0A6L2LIE6_TANCI</name>
<feature type="compositionally biased region" description="Low complexity" evidence="1">
    <location>
        <begin position="139"/>
        <end position="148"/>
    </location>
</feature>
<accession>A0A6L2LIE6</accession>